<dbReference type="InterPro" id="IPR011053">
    <property type="entry name" value="Single_hybrid_motif"/>
</dbReference>
<sequence length="329" mass="34736">MLQLSRVALSELRKQPRTLAAIGLALQQNSFFREKYGGSPWVKLSGFRLNAPPKPFSYALKAEGEAKASEVISVGISEMSKGAPAVPPPTSSSCLYDVVLWGGEGSGDGDTVVASLVQSPGSVGGSSSLQSSLLWWDEGEWQQASLDVRAQPEGDSWAVKVESGDAMSSFSVEGPPDYSHRQREAELVPPPPPPSALTGTSDKEKEADGGMKHLERPGKIIVGVVYADDPTFAGDGRDGGDAAAVSVKSNMQGKVVKIQARVGDMVRKGDPLVVVEAMKMETVVRSSVEGRVVGVRVKEGEAVRAGQTLSSVLPMSLEEGEEGGEEEKK</sequence>
<gene>
    <name evidence="4" type="ORF">Cvel_1102</name>
</gene>
<dbReference type="InterPro" id="IPR000089">
    <property type="entry name" value="Biotin_lipoyl"/>
</dbReference>
<proteinExistence type="predicted"/>
<reference evidence="4" key="1">
    <citation type="submission" date="2014-11" db="EMBL/GenBank/DDBJ databases">
        <authorList>
            <person name="Otto D Thomas"/>
            <person name="Naeem Raeece"/>
        </authorList>
    </citation>
    <scope>NUCLEOTIDE SEQUENCE</scope>
</reference>
<keyword evidence="1" id="KW-0092">Biotin</keyword>
<dbReference type="VEuPathDB" id="CryptoDB:Cvel_1102"/>
<evidence type="ECO:0000259" key="3">
    <source>
        <dbReference type="PROSITE" id="PS50968"/>
    </source>
</evidence>
<feature type="compositionally biased region" description="Basic and acidic residues" evidence="2">
    <location>
        <begin position="201"/>
        <end position="210"/>
    </location>
</feature>
<dbReference type="PROSITE" id="PS50968">
    <property type="entry name" value="BIOTINYL_LIPOYL"/>
    <property type="match status" value="1"/>
</dbReference>
<accession>A0A0G4HKA3</accession>
<evidence type="ECO:0000256" key="1">
    <source>
        <dbReference type="ARBA" id="ARBA00023267"/>
    </source>
</evidence>
<dbReference type="PANTHER" id="PTHR45266:SF3">
    <property type="entry name" value="OXALOACETATE DECARBOXYLASE ALPHA CHAIN"/>
    <property type="match status" value="1"/>
</dbReference>
<dbReference type="Gene3D" id="2.40.50.100">
    <property type="match status" value="1"/>
</dbReference>
<feature type="compositionally biased region" description="Acidic residues" evidence="2">
    <location>
        <begin position="318"/>
        <end position="329"/>
    </location>
</feature>
<organism evidence="4">
    <name type="scientific">Chromera velia CCMP2878</name>
    <dbReference type="NCBI Taxonomy" id="1169474"/>
    <lineage>
        <taxon>Eukaryota</taxon>
        <taxon>Sar</taxon>
        <taxon>Alveolata</taxon>
        <taxon>Colpodellida</taxon>
        <taxon>Chromeraceae</taxon>
        <taxon>Chromera</taxon>
    </lineage>
</organism>
<feature type="domain" description="Lipoyl-binding" evidence="3">
    <location>
        <begin position="242"/>
        <end position="313"/>
    </location>
</feature>
<evidence type="ECO:0000256" key="2">
    <source>
        <dbReference type="SAM" id="MobiDB-lite"/>
    </source>
</evidence>
<dbReference type="InterPro" id="IPR050709">
    <property type="entry name" value="Biotin_Carboxyl_Carrier/Decarb"/>
</dbReference>
<protein>
    <recommendedName>
        <fullName evidence="3">Lipoyl-binding domain-containing protein</fullName>
    </recommendedName>
</protein>
<dbReference type="PANTHER" id="PTHR45266">
    <property type="entry name" value="OXALOACETATE DECARBOXYLASE ALPHA CHAIN"/>
    <property type="match status" value="1"/>
</dbReference>
<dbReference type="CDD" id="cd06850">
    <property type="entry name" value="biotinyl_domain"/>
    <property type="match status" value="1"/>
</dbReference>
<dbReference type="SUPFAM" id="SSF51230">
    <property type="entry name" value="Single hybrid motif"/>
    <property type="match status" value="1"/>
</dbReference>
<evidence type="ECO:0000313" key="4">
    <source>
        <dbReference type="EMBL" id="CEM44482.1"/>
    </source>
</evidence>
<dbReference type="EMBL" id="CDMZ01002938">
    <property type="protein sequence ID" value="CEM44482.1"/>
    <property type="molecule type" value="Genomic_DNA"/>
</dbReference>
<name>A0A0G4HKA3_9ALVE</name>
<dbReference type="InterPro" id="IPR001882">
    <property type="entry name" value="Biotin_BS"/>
</dbReference>
<feature type="region of interest" description="Disordered" evidence="2">
    <location>
        <begin position="309"/>
        <end position="329"/>
    </location>
</feature>
<dbReference type="Pfam" id="PF00364">
    <property type="entry name" value="Biotin_lipoyl"/>
    <property type="match status" value="1"/>
</dbReference>
<dbReference type="PROSITE" id="PS00188">
    <property type="entry name" value="BIOTIN"/>
    <property type="match status" value="1"/>
</dbReference>
<feature type="region of interest" description="Disordered" evidence="2">
    <location>
        <begin position="167"/>
        <end position="210"/>
    </location>
</feature>
<dbReference type="AlphaFoldDB" id="A0A0G4HKA3"/>